<protein>
    <submittedName>
        <fullName evidence="4">RING1 and YY1-binding protein</fullName>
    </submittedName>
</protein>
<name>A0A8J6DJL9_GALPY</name>
<reference evidence="4" key="1">
    <citation type="journal article" date="2021" name="Evol. Appl.">
        <title>The genome of the Pyrenean desman and the effects of bottlenecks and inbreeding on the genomic landscape of an endangered species.</title>
        <authorList>
            <person name="Escoda L."/>
            <person name="Castresana J."/>
        </authorList>
    </citation>
    <scope>NUCLEOTIDE SEQUENCE</scope>
    <source>
        <strain evidence="4">IBE-C5619</strain>
    </source>
</reference>
<dbReference type="PANTHER" id="PTHR12920:SF3">
    <property type="entry name" value="RING1 AND YY1-BINDING PROTEIN"/>
    <property type="match status" value="1"/>
</dbReference>
<evidence type="ECO:0000256" key="1">
    <source>
        <dbReference type="ARBA" id="ARBA00004123"/>
    </source>
</evidence>
<accession>A0A8J6DJL9</accession>
<dbReference type="PANTHER" id="PTHR12920">
    <property type="entry name" value="RYBP AND YAF2-RELATED"/>
    <property type="match status" value="1"/>
</dbReference>
<comment type="caution">
    <text evidence="4">The sequence shown here is derived from an EMBL/GenBank/DDBJ whole genome shotgun (WGS) entry which is preliminary data.</text>
</comment>
<evidence type="ECO:0000313" key="4">
    <source>
        <dbReference type="EMBL" id="KAG8510576.1"/>
    </source>
</evidence>
<feature type="compositionally biased region" description="Basic and acidic residues" evidence="3">
    <location>
        <begin position="23"/>
        <end position="45"/>
    </location>
</feature>
<feature type="compositionally biased region" description="Polar residues" evidence="3">
    <location>
        <begin position="71"/>
        <end position="90"/>
    </location>
</feature>
<gene>
    <name evidence="4" type="ORF">J0S82_002632</name>
</gene>
<dbReference type="AlphaFoldDB" id="A0A8J6DJL9"/>
<dbReference type="GO" id="GO:0003712">
    <property type="term" value="F:transcription coregulator activity"/>
    <property type="evidence" value="ECO:0007669"/>
    <property type="project" value="TreeGrafter"/>
</dbReference>
<evidence type="ECO:0000313" key="5">
    <source>
        <dbReference type="Proteomes" id="UP000700334"/>
    </source>
</evidence>
<dbReference type="Proteomes" id="UP000700334">
    <property type="component" value="Unassembled WGS sequence"/>
</dbReference>
<dbReference type="GO" id="GO:0045893">
    <property type="term" value="P:positive regulation of DNA-templated transcription"/>
    <property type="evidence" value="ECO:0007669"/>
    <property type="project" value="InterPro"/>
</dbReference>
<feature type="compositionally biased region" description="Basic and acidic residues" evidence="3">
    <location>
        <begin position="60"/>
        <end position="69"/>
    </location>
</feature>
<sequence length="249" mass="27812">KPRINSQLVAQQVAQQYATPPPPKKEKKEKVEKQDKEKPEKDKEISPSVTKKNTNKKTKPKSDILKDPPSEANSIQSANATTKTSETNHTSRPRLKNVDRSTAQQLAVTVGNVTVIITDFKEKTRSSSTSSSTCRVRAAEPEQLRLGEHRQGLLPLLYAKGRHSMTNLSEIAHGIVKTMNQGMKFKSSTCPCCLHPWGFFCGHRSLSDAARIISACHGHLATKEFRTLTITLDTFMYSIVLYDFPNNHL</sequence>
<evidence type="ECO:0000256" key="2">
    <source>
        <dbReference type="ARBA" id="ARBA00023242"/>
    </source>
</evidence>
<proteinExistence type="predicted"/>
<dbReference type="Pfam" id="PF17219">
    <property type="entry name" value="YAF2_RYBP"/>
    <property type="match status" value="1"/>
</dbReference>
<evidence type="ECO:0000256" key="3">
    <source>
        <dbReference type="SAM" id="MobiDB-lite"/>
    </source>
</evidence>
<dbReference type="EMBL" id="JAGFMF010011868">
    <property type="protein sequence ID" value="KAG8510576.1"/>
    <property type="molecule type" value="Genomic_DNA"/>
</dbReference>
<feature type="region of interest" description="Disordered" evidence="3">
    <location>
        <begin position="1"/>
        <end position="103"/>
    </location>
</feature>
<dbReference type="OrthoDB" id="10063208at2759"/>
<dbReference type="GO" id="GO:0003677">
    <property type="term" value="F:DNA binding"/>
    <property type="evidence" value="ECO:0007669"/>
    <property type="project" value="TreeGrafter"/>
</dbReference>
<dbReference type="GO" id="GO:0005634">
    <property type="term" value="C:nucleus"/>
    <property type="evidence" value="ECO:0007669"/>
    <property type="project" value="UniProtKB-SubCell"/>
</dbReference>
<dbReference type="InterPro" id="IPR033774">
    <property type="entry name" value="YAF2_RYBP"/>
</dbReference>
<dbReference type="InterPro" id="IPR039958">
    <property type="entry name" value="RYBP/YAF2"/>
</dbReference>
<organism evidence="4 5">
    <name type="scientific">Galemys pyrenaicus</name>
    <name type="common">Iberian desman</name>
    <name type="synonym">Pyrenean desman</name>
    <dbReference type="NCBI Taxonomy" id="202257"/>
    <lineage>
        <taxon>Eukaryota</taxon>
        <taxon>Metazoa</taxon>
        <taxon>Chordata</taxon>
        <taxon>Craniata</taxon>
        <taxon>Vertebrata</taxon>
        <taxon>Euteleostomi</taxon>
        <taxon>Mammalia</taxon>
        <taxon>Eutheria</taxon>
        <taxon>Laurasiatheria</taxon>
        <taxon>Eulipotyphla</taxon>
        <taxon>Talpidae</taxon>
        <taxon>Galemys</taxon>
    </lineage>
</organism>
<keyword evidence="5" id="KW-1185">Reference proteome</keyword>
<comment type="subcellular location">
    <subcellularLocation>
        <location evidence="1">Nucleus</location>
    </subcellularLocation>
</comment>
<feature type="non-terminal residue" evidence="4">
    <location>
        <position position="249"/>
    </location>
</feature>
<keyword evidence="2" id="KW-0539">Nucleus</keyword>